<name>A0ABW5LRC3_9FLAO</name>
<dbReference type="Gene3D" id="3.90.550.10">
    <property type="entry name" value="Spore Coat Polysaccharide Biosynthesis Protein SpsA, Chain A"/>
    <property type="match status" value="1"/>
</dbReference>
<accession>A0ABW5LRC3</accession>
<protein>
    <submittedName>
        <fullName evidence="1">Glycosyltransferase family 2 protein</fullName>
    </submittedName>
</protein>
<keyword evidence="2" id="KW-1185">Reference proteome</keyword>
<reference evidence="2" key="1">
    <citation type="journal article" date="2019" name="Int. J. Syst. Evol. Microbiol.">
        <title>The Global Catalogue of Microorganisms (GCM) 10K type strain sequencing project: providing services to taxonomists for standard genome sequencing and annotation.</title>
        <authorList>
            <consortium name="The Broad Institute Genomics Platform"/>
            <consortium name="The Broad Institute Genome Sequencing Center for Infectious Disease"/>
            <person name="Wu L."/>
            <person name="Ma J."/>
        </authorList>
    </citation>
    <scope>NUCLEOTIDE SEQUENCE [LARGE SCALE GENOMIC DNA]</scope>
    <source>
        <strain evidence="2">KCTC 52127</strain>
    </source>
</reference>
<evidence type="ECO:0000313" key="1">
    <source>
        <dbReference type="EMBL" id="MFD2567300.1"/>
    </source>
</evidence>
<dbReference type="Proteomes" id="UP001597508">
    <property type="component" value="Unassembled WGS sequence"/>
</dbReference>
<dbReference type="RefSeq" id="WP_379666008.1">
    <property type="nucleotide sequence ID" value="NZ_JBHULH010000003.1"/>
</dbReference>
<comment type="caution">
    <text evidence="1">The sequence shown here is derived from an EMBL/GenBank/DDBJ whole genome shotgun (WGS) entry which is preliminary data.</text>
</comment>
<dbReference type="Pfam" id="PF13704">
    <property type="entry name" value="Glyco_tranf_2_4"/>
    <property type="match status" value="1"/>
</dbReference>
<dbReference type="EMBL" id="JBHULH010000003">
    <property type="protein sequence ID" value="MFD2567300.1"/>
    <property type="molecule type" value="Genomic_DNA"/>
</dbReference>
<organism evidence="1 2">
    <name type="scientific">Pseudotenacibaculum haliotis</name>
    <dbReference type="NCBI Taxonomy" id="1862138"/>
    <lineage>
        <taxon>Bacteria</taxon>
        <taxon>Pseudomonadati</taxon>
        <taxon>Bacteroidota</taxon>
        <taxon>Flavobacteriia</taxon>
        <taxon>Flavobacteriales</taxon>
        <taxon>Flavobacteriaceae</taxon>
        <taxon>Pseudotenacibaculum</taxon>
    </lineage>
</organism>
<dbReference type="InterPro" id="IPR029044">
    <property type="entry name" value="Nucleotide-diphossugar_trans"/>
</dbReference>
<sequence length="247" mass="29288">MIKDLNIELFLLCFNEQKMILHTLNYYAQFCSKITIFDNDSTDKSKELIRNFDSRIQIKRLDTGGEHREDILRDTRNTCWKESTADYVIVCDMDEFLYHPSLVNQLKTAKEKGVAIPVVVGYNMIADSFPEDHSKLITEQVQVGYKDRRFDKNIIFDPKQVKEINFRPGSHLCNPKFHEAPVLDALVEFKLLHYKYLDKEYLYNRHEMYSQRLSTINKNNKWGAEYLDGKDHINEKYEKINYLIKVV</sequence>
<gene>
    <name evidence="1" type="ORF">ACFSRZ_07945</name>
</gene>
<dbReference type="CDD" id="cd00761">
    <property type="entry name" value="Glyco_tranf_GTA_type"/>
    <property type="match status" value="1"/>
</dbReference>
<evidence type="ECO:0000313" key="2">
    <source>
        <dbReference type="Proteomes" id="UP001597508"/>
    </source>
</evidence>
<proteinExistence type="predicted"/>
<dbReference type="SUPFAM" id="SSF53448">
    <property type="entry name" value="Nucleotide-diphospho-sugar transferases"/>
    <property type="match status" value="1"/>
</dbReference>